<organism evidence="4">
    <name type="scientific">Oryza glumipatula</name>
    <dbReference type="NCBI Taxonomy" id="40148"/>
    <lineage>
        <taxon>Eukaryota</taxon>
        <taxon>Viridiplantae</taxon>
        <taxon>Streptophyta</taxon>
        <taxon>Embryophyta</taxon>
        <taxon>Tracheophyta</taxon>
        <taxon>Spermatophyta</taxon>
        <taxon>Magnoliopsida</taxon>
        <taxon>Liliopsida</taxon>
        <taxon>Poales</taxon>
        <taxon>Poaceae</taxon>
        <taxon>BOP clade</taxon>
        <taxon>Oryzoideae</taxon>
        <taxon>Oryzeae</taxon>
        <taxon>Oryzinae</taxon>
        <taxon>Oryza</taxon>
    </lineage>
</organism>
<evidence type="ECO:0000256" key="1">
    <source>
        <dbReference type="ARBA" id="ARBA00022741"/>
    </source>
</evidence>
<dbReference type="eggNOG" id="KOG0927">
    <property type="taxonomic scope" value="Eukaryota"/>
</dbReference>
<keyword evidence="1" id="KW-0547">Nucleotide-binding</keyword>
<evidence type="ECO:0000313" key="4">
    <source>
        <dbReference type="EnsemblPlants" id="OGLUM05G09340.1"/>
    </source>
</evidence>
<dbReference type="GO" id="GO:0005524">
    <property type="term" value="F:ATP binding"/>
    <property type="evidence" value="ECO:0007669"/>
    <property type="project" value="UniProtKB-KW"/>
</dbReference>
<evidence type="ECO:0000256" key="2">
    <source>
        <dbReference type="ARBA" id="ARBA00022840"/>
    </source>
</evidence>
<dbReference type="PANTHER" id="PTHR42855:SF1">
    <property type="entry name" value="ABC TRANSPORTER DOMAIN-CONTAINING PROTEIN"/>
    <property type="match status" value="1"/>
</dbReference>
<feature type="domain" description="ABC-transporter extension" evidence="3">
    <location>
        <begin position="76"/>
        <end position="139"/>
    </location>
</feature>
<sequence>MEVRSRLEKVQAALEGATEDMDLGRLLDELDLLQRRSQDVEDPDLVLLDELINHVDLDTIVWLESHLKTQEVPMIVETEFGMSKTHKANYSEYVLAKAIWVETQYATWEKQQEEIEQTKELINRLGAGVNAGRVWSEQKVVFF</sequence>
<dbReference type="InterPro" id="IPR032781">
    <property type="entry name" value="ABC_tran_Xtn"/>
</dbReference>
<name>A0A0D9ZWA7_9ORYZ</name>
<evidence type="ECO:0000313" key="5">
    <source>
        <dbReference type="Proteomes" id="UP000026961"/>
    </source>
</evidence>
<protein>
    <recommendedName>
        <fullName evidence="3">ABC-transporter extension domain-containing protein</fullName>
    </recommendedName>
</protein>
<dbReference type="STRING" id="40148.A0A0D9ZWA7"/>
<reference evidence="4" key="1">
    <citation type="submission" date="2015-04" db="UniProtKB">
        <authorList>
            <consortium name="EnsemblPlants"/>
        </authorList>
    </citation>
    <scope>IDENTIFICATION</scope>
</reference>
<accession>A0A0D9ZWA7</accession>
<keyword evidence="2" id="KW-0067">ATP-binding</keyword>
<dbReference type="EnsemblPlants" id="OGLUM05G09340.1">
    <property type="protein sequence ID" value="OGLUM05G09340.1"/>
    <property type="gene ID" value="OGLUM05G09340"/>
</dbReference>
<dbReference type="Pfam" id="PF12848">
    <property type="entry name" value="ABC_tran_Xtn"/>
    <property type="match status" value="1"/>
</dbReference>
<dbReference type="Proteomes" id="UP000026961">
    <property type="component" value="Chromosome 5"/>
</dbReference>
<proteinExistence type="predicted"/>
<dbReference type="Gramene" id="OGLUM05G09340.1">
    <property type="protein sequence ID" value="OGLUM05G09340.1"/>
    <property type="gene ID" value="OGLUM05G09340"/>
</dbReference>
<evidence type="ECO:0000259" key="3">
    <source>
        <dbReference type="Pfam" id="PF12848"/>
    </source>
</evidence>
<keyword evidence="5" id="KW-1185">Reference proteome</keyword>
<dbReference type="PANTHER" id="PTHR42855">
    <property type="entry name" value="ABC TRANSPORTER ATP-BINDING SUBUNIT"/>
    <property type="match status" value="1"/>
</dbReference>
<dbReference type="HOGENOM" id="CLU_1809226_0_0_1"/>
<reference evidence="4" key="2">
    <citation type="submission" date="2018-05" db="EMBL/GenBank/DDBJ databases">
        <title>OgluRS3 (Oryza glumaepatula Reference Sequence Version 3).</title>
        <authorList>
            <person name="Zhang J."/>
            <person name="Kudrna D."/>
            <person name="Lee S."/>
            <person name="Talag J."/>
            <person name="Welchert J."/>
            <person name="Wing R.A."/>
        </authorList>
    </citation>
    <scope>NUCLEOTIDE SEQUENCE [LARGE SCALE GENOMIC DNA]</scope>
</reference>
<dbReference type="AlphaFoldDB" id="A0A0D9ZWA7"/>
<dbReference type="InterPro" id="IPR051309">
    <property type="entry name" value="ABCF_ATPase"/>
</dbReference>